<dbReference type="InParanoid" id="E0VUB6"/>
<evidence type="ECO:0000256" key="4">
    <source>
        <dbReference type="ARBA" id="ARBA00022525"/>
    </source>
</evidence>
<dbReference type="GO" id="GO:0004503">
    <property type="term" value="F:tyrosinase activity"/>
    <property type="evidence" value="ECO:0007669"/>
    <property type="project" value="UniProtKB-EC"/>
</dbReference>
<dbReference type="STRING" id="121224.E0VUB6"/>
<dbReference type="InterPro" id="IPR000896">
    <property type="entry name" value="Hemocyanin/hexamerin_mid_dom"/>
</dbReference>
<dbReference type="InterPro" id="IPR036697">
    <property type="entry name" value="Hemocyanin_N_sf"/>
</dbReference>
<dbReference type="EMBL" id="DS235784">
    <property type="protein sequence ID" value="EEB16972.1"/>
    <property type="molecule type" value="Genomic_DNA"/>
</dbReference>
<evidence type="ECO:0000256" key="10">
    <source>
        <dbReference type="SAM" id="MobiDB-lite"/>
    </source>
</evidence>
<reference evidence="13" key="3">
    <citation type="submission" date="2020-05" db="UniProtKB">
        <authorList>
            <consortium name="EnsemblMetazoa"/>
        </authorList>
    </citation>
    <scope>IDENTIFICATION</scope>
    <source>
        <strain evidence="13">USDA</strain>
    </source>
</reference>
<dbReference type="EnsemblMetazoa" id="PHUM448900-RA">
    <property type="protein sequence ID" value="PHUM448900-PA"/>
    <property type="gene ID" value="PHUM448900"/>
</dbReference>
<name>E0VUB6_PEDHC</name>
<dbReference type="SUPFAM" id="SSF48050">
    <property type="entry name" value="Hemocyanin, N-terminal domain"/>
    <property type="match status" value="1"/>
</dbReference>
<dbReference type="KEGG" id="phu:Phum_PHUM448900"/>
<keyword evidence="5" id="KW-0479">Metal-binding</keyword>
<dbReference type="PRINTS" id="PR00187">
    <property type="entry name" value="HAEMOCYANIN"/>
</dbReference>
<keyword evidence="14" id="KW-1185">Reference proteome</keyword>
<evidence type="ECO:0000313" key="14">
    <source>
        <dbReference type="Proteomes" id="UP000009046"/>
    </source>
</evidence>
<dbReference type="GeneID" id="8229993"/>
<evidence type="ECO:0000259" key="11">
    <source>
        <dbReference type="PROSITE" id="PS00498"/>
    </source>
</evidence>
<feature type="compositionally biased region" description="Gly residues" evidence="10">
    <location>
        <begin position="1"/>
        <end position="11"/>
    </location>
</feature>
<comment type="similarity">
    <text evidence="3">Belongs to the tyrosinase family.</text>
</comment>
<feature type="region of interest" description="Disordered" evidence="10">
    <location>
        <begin position="1"/>
        <end position="26"/>
    </location>
</feature>
<evidence type="ECO:0000256" key="3">
    <source>
        <dbReference type="ARBA" id="ARBA00009928"/>
    </source>
</evidence>
<dbReference type="FunFam" id="1.10.1280.10:FF:000004">
    <property type="entry name" value="Hemocyanin subunit 2"/>
    <property type="match status" value="1"/>
</dbReference>
<comment type="subcellular location">
    <subcellularLocation>
        <location evidence="2">Secreted</location>
    </subcellularLocation>
</comment>
<evidence type="ECO:0000256" key="6">
    <source>
        <dbReference type="ARBA" id="ARBA00023002"/>
    </source>
</evidence>
<dbReference type="Pfam" id="PF03723">
    <property type="entry name" value="Hemocyanin_C"/>
    <property type="match status" value="1"/>
</dbReference>
<dbReference type="InterPro" id="IPR037020">
    <property type="entry name" value="Hemocyanin_C_sf"/>
</dbReference>
<dbReference type="EC" id="1.14.18.1" evidence="12"/>
<dbReference type="InterPro" id="IPR008922">
    <property type="entry name" value="Di-copper_centre_dom_sf"/>
</dbReference>
<dbReference type="GO" id="GO:0005576">
    <property type="term" value="C:extracellular region"/>
    <property type="evidence" value="ECO:0007669"/>
    <property type="project" value="UniProtKB-SubCell"/>
</dbReference>
<sequence length="719" mass="83462">MSKQSGRGGGQRQQLPQRPSSGNDDSREHVLHFLFDRPAEPVFLPKGDNNALFDLPTDYIAEEYRPAREGLVNRIKDDIGENIPVRKITLPDFTPILRLSRREPFSLFIPQHRKLAARLIDIFLGMRSYEDFLSAAVFARDRVNPYLFIYALSVAIIHRSDTKNVQLPPLYENFPEKYMDGGIFKRAREITSVLDPSERTPIEIPRDYTASDIDPEHKVAYFREDLGINLHHWHWHLVYPFDADINIVNKDRRGELFYYMHQQIIARFNFERLCNDLPRVERLTSFREPIPEGYFSKLDSLVSSRSWPPRHSNAVLSDVYREIDQIKFDLSDLERWRDRLLDAIAQGAIQDENGRRIELDETTGIDILGNLIESSVISRNRNYYGDFHNFGHLAISLCHDPDARHLETFSVMGDPATAMRDPIFYRWHAYIDYIFQQHKETLPPYTEQVLDYSGIRITGLEVITNGRNRNELSTFWEQNDVNLSRGMDFTPRGNVFARFTHLQHLDFVYRINIENNTGQNRAGTVRIFLAPKLDERGLPWLFADQRHMFIELDKFPVALKSKQNTIERSSIESSVTIPFEATFRDLDMNRPSGGKRLERFNFCGCGWPQHMLIPRGATDGFQCVLFVMISNIDDDRVGAATSNQRGFDDAASYCGVKDSKYPDRRPMGFPFDRPPRNNVDTLGEFLTPNMRTADVRIFFQDRVEARRANQLPEGKKSRP</sequence>
<dbReference type="InterPro" id="IPR014756">
    <property type="entry name" value="Ig_E-set"/>
</dbReference>
<dbReference type="InterPro" id="IPR002227">
    <property type="entry name" value="Tyrosinase_Cu-bd"/>
</dbReference>
<dbReference type="PANTHER" id="PTHR11511:SF4">
    <property type="entry name" value="PHENOLOXIDASE 2-RELATED"/>
    <property type="match status" value="1"/>
</dbReference>
<dbReference type="PROSITE" id="PS00210">
    <property type="entry name" value="HEMOCYANIN_2"/>
    <property type="match status" value="1"/>
</dbReference>
<dbReference type="GO" id="GO:0006582">
    <property type="term" value="P:melanin metabolic process"/>
    <property type="evidence" value="ECO:0007669"/>
    <property type="project" value="UniProtKB-ARBA"/>
</dbReference>
<evidence type="ECO:0000256" key="1">
    <source>
        <dbReference type="ARBA" id="ARBA00001973"/>
    </source>
</evidence>
<dbReference type="CTD" id="8229993"/>
<dbReference type="HOGENOM" id="CLU_012213_0_1_1"/>
<reference evidence="12" key="2">
    <citation type="submission" date="2007-04" db="EMBL/GenBank/DDBJ databases">
        <title>The genome of the human body louse.</title>
        <authorList>
            <consortium name="The Human Body Louse Genome Consortium"/>
            <person name="Kirkness E."/>
            <person name="Walenz B."/>
            <person name="Hass B."/>
            <person name="Bruggner R."/>
            <person name="Strausberg R."/>
        </authorList>
    </citation>
    <scope>NUCLEOTIDE SEQUENCE</scope>
    <source>
        <strain evidence="12">USDA</strain>
    </source>
</reference>
<protein>
    <submittedName>
        <fullName evidence="12 13">Hemocyanin subunit F, putative</fullName>
        <ecNumber evidence="12">1.14.18.1</ecNumber>
    </submittedName>
</protein>
<dbReference type="Proteomes" id="UP000009046">
    <property type="component" value="Unassembled WGS sequence"/>
</dbReference>
<dbReference type="SUPFAM" id="SSF81296">
    <property type="entry name" value="E set domains"/>
    <property type="match status" value="1"/>
</dbReference>
<reference evidence="12" key="1">
    <citation type="submission" date="2007-04" db="EMBL/GenBank/DDBJ databases">
        <title>Annotation of Pediculus humanus corporis strain USDA.</title>
        <authorList>
            <person name="Kirkness E."/>
            <person name="Hannick L."/>
            <person name="Hass B."/>
            <person name="Bruggner R."/>
            <person name="Lawson D."/>
            <person name="Bidwell S."/>
            <person name="Joardar V."/>
            <person name="Caler E."/>
            <person name="Walenz B."/>
            <person name="Inman J."/>
            <person name="Schobel S."/>
            <person name="Galinsky K."/>
            <person name="Amedeo P."/>
            <person name="Strausberg R."/>
        </authorList>
    </citation>
    <scope>NUCLEOTIDE SEQUENCE</scope>
    <source>
        <strain evidence="12">USDA</strain>
    </source>
</reference>
<keyword evidence="9" id="KW-1015">Disulfide bond</keyword>
<evidence type="ECO:0000256" key="7">
    <source>
        <dbReference type="ARBA" id="ARBA00023008"/>
    </source>
</evidence>
<dbReference type="InterPro" id="IPR013788">
    <property type="entry name" value="Hemocyanin/hexamerin"/>
</dbReference>
<evidence type="ECO:0000256" key="9">
    <source>
        <dbReference type="ARBA" id="ARBA00023157"/>
    </source>
</evidence>
<dbReference type="EMBL" id="AAZO01005476">
    <property type="status" value="NOT_ANNOTATED_CDS"/>
    <property type="molecule type" value="Genomic_DNA"/>
</dbReference>
<dbReference type="eggNOG" id="ENOG502QQCG">
    <property type="taxonomic scope" value="Eukaryota"/>
</dbReference>
<dbReference type="PANTHER" id="PTHR11511">
    <property type="entry name" value="LARVAL STORAGE PROTEIN/PHENOLOXIDASE"/>
    <property type="match status" value="1"/>
</dbReference>
<dbReference type="PROSITE" id="PS00498">
    <property type="entry name" value="TYROSINASE_2"/>
    <property type="match status" value="1"/>
</dbReference>
<accession>E0VUB6</accession>
<keyword evidence="4" id="KW-0964">Secreted</keyword>
<dbReference type="Pfam" id="PF00372">
    <property type="entry name" value="Hemocyanin_M"/>
    <property type="match status" value="1"/>
</dbReference>
<dbReference type="OMA" id="YYMHEQI"/>
<dbReference type="Gene3D" id="1.10.1280.10">
    <property type="entry name" value="Di-copper center containing domain from catechol oxidase"/>
    <property type="match status" value="1"/>
</dbReference>
<dbReference type="InterPro" id="IPR005204">
    <property type="entry name" value="Hemocyanin_N"/>
</dbReference>
<evidence type="ECO:0000313" key="12">
    <source>
        <dbReference type="EMBL" id="EEB16972.1"/>
    </source>
</evidence>
<dbReference type="VEuPathDB" id="VectorBase:PHUM448900"/>
<dbReference type="Gene3D" id="2.60.40.1520">
    <property type="entry name" value="Hemocyanin, C-terminal domain"/>
    <property type="match status" value="1"/>
</dbReference>
<keyword evidence="6 12" id="KW-0560">Oxidoreductase</keyword>
<feature type="domain" description="Tyrosinase copper-binding" evidence="11">
    <location>
        <begin position="421"/>
        <end position="432"/>
    </location>
</feature>
<gene>
    <name evidence="13" type="primary">8229993</name>
    <name evidence="12" type="ORF">Phum_PHUM448900</name>
</gene>
<keyword evidence="8" id="KW-0503">Monooxygenase</keyword>
<dbReference type="OrthoDB" id="8119704at2759"/>
<dbReference type="PROSITE" id="PS00209">
    <property type="entry name" value="HEMOCYANIN_1"/>
    <property type="match status" value="1"/>
</dbReference>
<dbReference type="AlphaFoldDB" id="E0VUB6"/>
<dbReference type="FunCoup" id="E0VUB6">
    <property type="interactions" value="15"/>
</dbReference>
<feature type="compositionally biased region" description="Low complexity" evidence="10">
    <location>
        <begin position="12"/>
        <end position="22"/>
    </location>
</feature>
<dbReference type="RefSeq" id="XP_002429710.1">
    <property type="nucleotide sequence ID" value="XM_002429665.1"/>
</dbReference>
<dbReference type="SUPFAM" id="SSF48056">
    <property type="entry name" value="Di-copper centre-containing domain"/>
    <property type="match status" value="1"/>
</dbReference>
<dbReference type="GO" id="GO:0046872">
    <property type="term" value="F:metal ion binding"/>
    <property type="evidence" value="ECO:0007669"/>
    <property type="project" value="UniProtKB-KW"/>
</dbReference>
<keyword evidence="7" id="KW-0186">Copper</keyword>
<evidence type="ECO:0000256" key="2">
    <source>
        <dbReference type="ARBA" id="ARBA00004613"/>
    </source>
</evidence>
<comment type="cofactor">
    <cofactor evidence="1">
        <name>Cu(2+)</name>
        <dbReference type="ChEBI" id="CHEBI:29036"/>
    </cofactor>
</comment>
<organism>
    <name type="scientific">Pediculus humanus subsp. corporis</name>
    <name type="common">Body louse</name>
    <dbReference type="NCBI Taxonomy" id="121224"/>
    <lineage>
        <taxon>Eukaryota</taxon>
        <taxon>Metazoa</taxon>
        <taxon>Ecdysozoa</taxon>
        <taxon>Arthropoda</taxon>
        <taxon>Hexapoda</taxon>
        <taxon>Insecta</taxon>
        <taxon>Pterygota</taxon>
        <taxon>Neoptera</taxon>
        <taxon>Paraneoptera</taxon>
        <taxon>Psocodea</taxon>
        <taxon>Troctomorpha</taxon>
        <taxon>Phthiraptera</taxon>
        <taxon>Anoplura</taxon>
        <taxon>Pediculidae</taxon>
        <taxon>Pediculus</taxon>
    </lineage>
</organism>
<dbReference type="Pfam" id="PF03722">
    <property type="entry name" value="Hemocyanin_N"/>
    <property type="match status" value="1"/>
</dbReference>
<evidence type="ECO:0000313" key="13">
    <source>
        <dbReference type="EnsemblMetazoa" id="PHUM448900-PA"/>
    </source>
</evidence>
<dbReference type="FunFam" id="2.60.40.1520:FF:000001">
    <property type="entry name" value="Hemocyanin subunit 2"/>
    <property type="match status" value="1"/>
</dbReference>
<evidence type="ECO:0000256" key="8">
    <source>
        <dbReference type="ARBA" id="ARBA00023033"/>
    </source>
</evidence>
<dbReference type="Gene3D" id="1.20.1370.10">
    <property type="entry name" value="Hemocyanin, N-terminal domain"/>
    <property type="match status" value="1"/>
</dbReference>
<dbReference type="InterPro" id="IPR005203">
    <property type="entry name" value="Hemocyanin_C"/>
</dbReference>
<proteinExistence type="inferred from homology"/>
<evidence type="ECO:0000256" key="5">
    <source>
        <dbReference type="ARBA" id="ARBA00022723"/>
    </source>
</evidence>